<evidence type="ECO:0000256" key="1">
    <source>
        <dbReference type="SAM" id="SignalP"/>
    </source>
</evidence>
<dbReference type="RefSeq" id="WP_380009368.1">
    <property type="nucleotide sequence ID" value="NZ_JADIKI010000022.1"/>
</dbReference>
<dbReference type="Proteomes" id="UP001620409">
    <property type="component" value="Unassembled WGS sequence"/>
</dbReference>
<protein>
    <submittedName>
        <fullName evidence="2">DUF4019 domain-containing protein</fullName>
    </submittedName>
</protein>
<dbReference type="EMBL" id="JADIKI010000022">
    <property type="protein sequence ID" value="MFK2854590.1"/>
    <property type="molecule type" value="Genomic_DNA"/>
</dbReference>
<evidence type="ECO:0000313" key="3">
    <source>
        <dbReference type="Proteomes" id="UP001620409"/>
    </source>
</evidence>
<keyword evidence="3" id="KW-1185">Reference proteome</keyword>
<feature type="chain" id="PRO_5045301932" evidence="1">
    <location>
        <begin position="21"/>
        <end position="151"/>
    </location>
</feature>
<reference evidence="2 3" key="1">
    <citation type="submission" date="2020-10" db="EMBL/GenBank/DDBJ databases">
        <title>Phylogeny of dyella-like bacteria.</title>
        <authorList>
            <person name="Fu J."/>
        </authorList>
    </citation>
    <scope>NUCLEOTIDE SEQUENCE [LARGE SCALE GENOMIC DNA]</scope>
    <source>
        <strain evidence="2 3">DHG40</strain>
    </source>
</reference>
<sequence length="151" mass="16538">MFLKRLAIIALAAATSAAFAQSPTTQQPTPEAYAQRNQQIEQAAVQVAELVDKNQTAQVWDGASPVAKQIVNRDAFVKAIGTDREKVGSVVTRSVASLSFSQSDGKRIPVGLFANVAFATHFKNEKEPVRELVSFHLDDDHVWRLAGYTLR</sequence>
<keyword evidence="1" id="KW-0732">Signal</keyword>
<comment type="caution">
    <text evidence="2">The sequence shown here is derived from an EMBL/GenBank/DDBJ whole genome shotgun (WGS) entry which is preliminary data.</text>
</comment>
<organism evidence="2 3">
    <name type="scientific">Dyella humi</name>
    <dbReference type="NCBI Taxonomy" id="1770547"/>
    <lineage>
        <taxon>Bacteria</taxon>
        <taxon>Pseudomonadati</taxon>
        <taxon>Pseudomonadota</taxon>
        <taxon>Gammaproteobacteria</taxon>
        <taxon>Lysobacterales</taxon>
        <taxon>Rhodanobacteraceae</taxon>
        <taxon>Dyella</taxon>
    </lineage>
</organism>
<gene>
    <name evidence="2" type="ORF">ISP18_08300</name>
</gene>
<accession>A0ABW8III0</accession>
<evidence type="ECO:0000313" key="2">
    <source>
        <dbReference type="EMBL" id="MFK2854590.1"/>
    </source>
</evidence>
<dbReference type="InterPro" id="IPR025091">
    <property type="entry name" value="DUF4019"/>
</dbReference>
<proteinExistence type="predicted"/>
<name>A0ABW8III0_9GAMM</name>
<dbReference type="Pfam" id="PF13211">
    <property type="entry name" value="DUF4019"/>
    <property type="match status" value="1"/>
</dbReference>
<feature type="signal peptide" evidence="1">
    <location>
        <begin position="1"/>
        <end position="20"/>
    </location>
</feature>